<keyword evidence="1" id="KW-0732">Signal</keyword>
<dbReference type="Proteomes" id="UP000321638">
    <property type="component" value="Unassembled WGS sequence"/>
</dbReference>
<dbReference type="AlphaFoldDB" id="A0A5C8PK96"/>
<feature type="chain" id="PRO_5022684779" description="DUF748 domain-containing protein" evidence="1">
    <location>
        <begin position="25"/>
        <end position="507"/>
    </location>
</feature>
<accession>A0A5C8PK96</accession>
<protein>
    <recommendedName>
        <fullName evidence="4">DUF748 domain-containing protein</fullName>
    </recommendedName>
</protein>
<evidence type="ECO:0000313" key="2">
    <source>
        <dbReference type="EMBL" id="TXL74295.1"/>
    </source>
</evidence>
<comment type="caution">
    <text evidence="2">The sequence shown here is derived from an EMBL/GenBank/DDBJ whole genome shotgun (WGS) entry which is preliminary data.</text>
</comment>
<gene>
    <name evidence="2" type="ORF">FHP25_17560</name>
</gene>
<dbReference type="OrthoDB" id="7217800at2"/>
<evidence type="ECO:0000313" key="3">
    <source>
        <dbReference type="Proteomes" id="UP000321638"/>
    </source>
</evidence>
<keyword evidence="3" id="KW-1185">Reference proteome</keyword>
<name>A0A5C8PK96_9HYPH</name>
<feature type="signal peptide" evidence="1">
    <location>
        <begin position="1"/>
        <end position="24"/>
    </location>
</feature>
<dbReference type="EMBL" id="VDUZ01000019">
    <property type="protein sequence ID" value="TXL74295.1"/>
    <property type="molecule type" value="Genomic_DNA"/>
</dbReference>
<sequence>MRWRKYVFGTVVVAALAWSAIAVAQNLLEREARAMLDAWVRSPPAPLTAFKYGNVNFDIVQRRLVVSNVELSGPDAGRIAIEQIAIVDPQPAAFDNVINPARYKDGKGQGDFVQVASLVEIRSIDMQASDGETTVAAVSTGAVALRQFAVAPTKANLSDEIAKVVGILAPGIRIAEIAISDAVHRDTSEDEGLRIARLGARGIDAGRIAEARIDDLRFLEKEDDNERDAVTIGAIIVSGIDLTRALPDMAAGRPVSGSDPARKPQVDRWALQALGGTALAAHGFSVARMGADVSRLADGRTERVSFHVEGIELAAPADADSPVARILSGLGYPALKGTIACVSDSDYARKSWKMAPCDFNVPGAGALSLTYALSGIDVSAPAGADGVDAMVQSLAAASLEWVRLIYRDEGLANRAIAHGAQAAGQPEAAFRQARAAQIRDGAQAYGAGSPRVAAVVDAVLQFLGRPGTLAVGLEPAAPVTFGSLGLGLLGDPAAAADRLGLTGSHTP</sequence>
<proteinExistence type="predicted"/>
<evidence type="ECO:0008006" key="4">
    <source>
        <dbReference type="Google" id="ProtNLM"/>
    </source>
</evidence>
<evidence type="ECO:0000256" key="1">
    <source>
        <dbReference type="SAM" id="SignalP"/>
    </source>
</evidence>
<reference evidence="2 3" key="1">
    <citation type="submission" date="2019-06" db="EMBL/GenBank/DDBJ databases">
        <title>New taxonomy in bacterial strain CC-CFT640, isolated from vineyard.</title>
        <authorList>
            <person name="Lin S.-Y."/>
            <person name="Tsai C.-F."/>
            <person name="Young C.-C."/>
        </authorList>
    </citation>
    <scope>NUCLEOTIDE SEQUENCE [LARGE SCALE GENOMIC DNA]</scope>
    <source>
        <strain evidence="2 3">CC-CFT640</strain>
    </source>
</reference>
<dbReference type="RefSeq" id="WP_147848258.1">
    <property type="nucleotide sequence ID" value="NZ_VDUZ01000019.1"/>
</dbReference>
<organism evidence="2 3">
    <name type="scientific">Vineibacter terrae</name>
    <dbReference type="NCBI Taxonomy" id="2586908"/>
    <lineage>
        <taxon>Bacteria</taxon>
        <taxon>Pseudomonadati</taxon>
        <taxon>Pseudomonadota</taxon>
        <taxon>Alphaproteobacteria</taxon>
        <taxon>Hyphomicrobiales</taxon>
        <taxon>Vineibacter</taxon>
    </lineage>
</organism>